<dbReference type="Proteomes" id="UP000233293">
    <property type="component" value="Unassembled WGS sequence"/>
</dbReference>
<name>A0A2N3PMI0_9PROT</name>
<gene>
    <name evidence="2" type="ORF">CWS72_25750</name>
</gene>
<dbReference type="GO" id="GO:0003677">
    <property type="term" value="F:DNA binding"/>
    <property type="evidence" value="ECO:0007669"/>
    <property type="project" value="InterPro"/>
</dbReference>
<comment type="similarity">
    <text evidence="1">Belongs to the FrmR/RcnR family.</text>
</comment>
<evidence type="ECO:0000256" key="1">
    <source>
        <dbReference type="ARBA" id="ARBA00005260"/>
    </source>
</evidence>
<reference evidence="3" key="1">
    <citation type="submission" date="2017-12" db="EMBL/GenBank/DDBJ databases">
        <title>Draft genome sequence of Telmatospirillum siberiense 26-4b1T, an acidotolerant peatland alphaproteobacterium potentially involved in sulfur cycling.</title>
        <authorList>
            <person name="Hausmann B."/>
            <person name="Pjevac P."/>
            <person name="Schreck K."/>
            <person name="Herbold C.W."/>
            <person name="Daims H."/>
            <person name="Wagner M."/>
            <person name="Pester M."/>
            <person name="Loy A."/>
        </authorList>
    </citation>
    <scope>NUCLEOTIDE SEQUENCE [LARGE SCALE GENOMIC DNA]</scope>
    <source>
        <strain evidence="3">26-4b1</strain>
    </source>
</reference>
<sequence length="89" mass="10050">MSHTIREKQKLLNRVRRIKGQLDAVERALESEAGCAQVMHLIAASRGAVNGLMAVVVEDHIRTHLVDRDRDNGGRGDEDLVELFHSYFK</sequence>
<dbReference type="GO" id="GO:0046872">
    <property type="term" value="F:metal ion binding"/>
    <property type="evidence" value="ECO:0007669"/>
    <property type="project" value="InterPro"/>
</dbReference>
<accession>A0A2N3PMI0</accession>
<evidence type="ECO:0000313" key="2">
    <source>
        <dbReference type="EMBL" id="PKU21616.1"/>
    </source>
</evidence>
<dbReference type="InterPro" id="IPR003735">
    <property type="entry name" value="Metal_Tscrpt_repr"/>
</dbReference>
<comment type="caution">
    <text evidence="2">The sequence shown here is derived from an EMBL/GenBank/DDBJ whole genome shotgun (WGS) entry which is preliminary data.</text>
</comment>
<evidence type="ECO:0000313" key="3">
    <source>
        <dbReference type="Proteomes" id="UP000233293"/>
    </source>
</evidence>
<dbReference type="Pfam" id="PF02583">
    <property type="entry name" value="Trns_repr_metal"/>
    <property type="match status" value="1"/>
</dbReference>
<dbReference type="CDD" id="cd10153">
    <property type="entry name" value="RcnR-FrmR-like_DUF156"/>
    <property type="match status" value="1"/>
</dbReference>
<keyword evidence="3" id="KW-1185">Reference proteome</keyword>
<protein>
    <submittedName>
        <fullName evidence="2">Transcriptional regulator</fullName>
    </submittedName>
</protein>
<dbReference type="EMBL" id="PIUM01000049">
    <property type="protein sequence ID" value="PKU21616.1"/>
    <property type="molecule type" value="Genomic_DNA"/>
</dbReference>
<dbReference type="PANTHER" id="PTHR33677">
    <property type="entry name" value="TRANSCRIPTIONAL REPRESSOR FRMR-RELATED"/>
    <property type="match status" value="1"/>
</dbReference>
<dbReference type="Gene3D" id="1.20.58.1000">
    <property type="entry name" value="Metal-sensitive repressor, helix protomer"/>
    <property type="match status" value="1"/>
</dbReference>
<dbReference type="AlphaFoldDB" id="A0A2N3PMI0"/>
<organism evidence="2 3">
    <name type="scientific">Telmatospirillum siberiense</name>
    <dbReference type="NCBI Taxonomy" id="382514"/>
    <lineage>
        <taxon>Bacteria</taxon>
        <taxon>Pseudomonadati</taxon>
        <taxon>Pseudomonadota</taxon>
        <taxon>Alphaproteobacteria</taxon>
        <taxon>Rhodospirillales</taxon>
        <taxon>Rhodospirillaceae</taxon>
        <taxon>Telmatospirillum</taxon>
    </lineage>
</organism>
<dbReference type="GO" id="GO:0045892">
    <property type="term" value="P:negative regulation of DNA-templated transcription"/>
    <property type="evidence" value="ECO:0007669"/>
    <property type="project" value="UniProtKB-ARBA"/>
</dbReference>
<dbReference type="OrthoDB" id="9806052at2"/>
<dbReference type="InterPro" id="IPR038390">
    <property type="entry name" value="Metal_Tscrpt_repr_sf"/>
</dbReference>
<proteinExistence type="inferred from homology"/>
<dbReference type="PANTHER" id="PTHR33677:SF5">
    <property type="entry name" value="TRANSCRIPTIONAL REPRESSOR FRMR"/>
    <property type="match status" value="1"/>
</dbReference>
<dbReference type="RefSeq" id="WP_101253530.1">
    <property type="nucleotide sequence ID" value="NZ_PIUM01000049.1"/>
</dbReference>